<dbReference type="Proteomes" id="UP001523392">
    <property type="component" value="Unassembled WGS sequence"/>
</dbReference>
<feature type="transmembrane region" description="Helical" evidence="1">
    <location>
        <begin position="12"/>
        <end position="31"/>
    </location>
</feature>
<organism evidence="2 3">
    <name type="scientific">Siccirubricoccus soli</name>
    <dbReference type="NCBI Taxonomy" id="2899147"/>
    <lineage>
        <taxon>Bacteria</taxon>
        <taxon>Pseudomonadati</taxon>
        <taxon>Pseudomonadota</taxon>
        <taxon>Alphaproteobacteria</taxon>
        <taxon>Acetobacterales</taxon>
        <taxon>Roseomonadaceae</taxon>
        <taxon>Siccirubricoccus</taxon>
    </lineage>
</organism>
<dbReference type="RefSeq" id="WP_252954529.1">
    <property type="nucleotide sequence ID" value="NZ_JAFIRR010000108.1"/>
</dbReference>
<reference evidence="2 3" key="1">
    <citation type="submission" date="2021-12" db="EMBL/GenBank/DDBJ databases">
        <title>Siccirubricoccus leaddurans sp. nov., a high concentration Zn2+ tolerance bacterium.</title>
        <authorList>
            <person name="Cao Y."/>
        </authorList>
    </citation>
    <scope>NUCLEOTIDE SEQUENCE [LARGE SCALE GENOMIC DNA]</scope>
    <source>
        <strain evidence="2 3">KC 17139</strain>
    </source>
</reference>
<evidence type="ECO:0000313" key="3">
    <source>
        <dbReference type="Proteomes" id="UP001523392"/>
    </source>
</evidence>
<proteinExistence type="predicted"/>
<name>A0ABT1D9F1_9PROT</name>
<sequence length="70" mass="7333">MAAQPQFPALRVVLLAVSGLLALLGLIAAAMAQDLGIAIFGWGLIGFGLGFGFFLLKRGFDEGERLARQG</sequence>
<keyword evidence="1" id="KW-0812">Transmembrane</keyword>
<gene>
    <name evidence="2" type="ORF">JYK14_17250</name>
</gene>
<evidence type="ECO:0000313" key="2">
    <source>
        <dbReference type="EMBL" id="MCO6417895.1"/>
    </source>
</evidence>
<evidence type="ECO:0000256" key="1">
    <source>
        <dbReference type="SAM" id="Phobius"/>
    </source>
</evidence>
<dbReference type="EMBL" id="JAFIRR010000108">
    <property type="protein sequence ID" value="MCO6417895.1"/>
    <property type="molecule type" value="Genomic_DNA"/>
</dbReference>
<comment type="caution">
    <text evidence="2">The sequence shown here is derived from an EMBL/GenBank/DDBJ whole genome shotgun (WGS) entry which is preliminary data.</text>
</comment>
<protein>
    <submittedName>
        <fullName evidence="2">Uncharacterized protein</fullName>
    </submittedName>
</protein>
<keyword evidence="1" id="KW-0472">Membrane</keyword>
<feature type="transmembrane region" description="Helical" evidence="1">
    <location>
        <begin position="37"/>
        <end position="56"/>
    </location>
</feature>
<accession>A0ABT1D9F1</accession>
<keyword evidence="3" id="KW-1185">Reference proteome</keyword>
<keyword evidence="1" id="KW-1133">Transmembrane helix</keyword>